<accession>A0A1N7Q083</accession>
<sequence length="99" mass="10440">MKTIWIATAACLGLAAPALAQSGADECGLQAEIVMRVVEARQDGADAERALTDVVQGLSGEGEKYAETVPLMAEWIYSLDRDVLGPAIGEAWATQCAQM</sequence>
<dbReference type="EMBL" id="FTOQ01000023">
    <property type="protein sequence ID" value="SIT16099.1"/>
    <property type="molecule type" value="Genomic_DNA"/>
</dbReference>
<dbReference type="RefSeq" id="WP_076451022.1">
    <property type="nucleotide sequence ID" value="NZ_FTOQ01000023.1"/>
</dbReference>
<protein>
    <recommendedName>
        <fullName evidence="4">HdeA/HdeB family protein</fullName>
    </recommendedName>
</protein>
<dbReference type="Proteomes" id="UP000186684">
    <property type="component" value="Unassembled WGS sequence"/>
</dbReference>
<name>A0A1N7Q083_9RHOB</name>
<evidence type="ECO:0008006" key="4">
    <source>
        <dbReference type="Google" id="ProtNLM"/>
    </source>
</evidence>
<proteinExistence type="predicted"/>
<keyword evidence="1" id="KW-0732">Signal</keyword>
<dbReference type="AlphaFoldDB" id="A0A1N7Q083"/>
<reference evidence="3" key="1">
    <citation type="submission" date="2017-01" db="EMBL/GenBank/DDBJ databases">
        <authorList>
            <person name="Varghese N."/>
            <person name="Submissions S."/>
        </authorList>
    </citation>
    <scope>NUCLEOTIDE SEQUENCE [LARGE SCALE GENOMIC DNA]</scope>
    <source>
        <strain evidence="3">DSM 29430</strain>
    </source>
</reference>
<organism evidence="2 3">
    <name type="scientific">Roseivivax lentus</name>
    <dbReference type="NCBI Taxonomy" id="633194"/>
    <lineage>
        <taxon>Bacteria</taxon>
        <taxon>Pseudomonadati</taxon>
        <taxon>Pseudomonadota</taxon>
        <taxon>Alphaproteobacteria</taxon>
        <taxon>Rhodobacterales</taxon>
        <taxon>Roseobacteraceae</taxon>
        <taxon>Roseivivax</taxon>
    </lineage>
</organism>
<evidence type="ECO:0000313" key="2">
    <source>
        <dbReference type="EMBL" id="SIT16099.1"/>
    </source>
</evidence>
<gene>
    <name evidence="2" type="ORF">SAMN05421759_12341</name>
</gene>
<dbReference type="STRING" id="633194.SAMN05421759_12341"/>
<keyword evidence="3" id="KW-1185">Reference proteome</keyword>
<feature type="chain" id="PRO_5012523669" description="HdeA/HdeB family protein" evidence="1">
    <location>
        <begin position="21"/>
        <end position="99"/>
    </location>
</feature>
<dbReference type="OrthoDB" id="7875126at2"/>
<evidence type="ECO:0000256" key="1">
    <source>
        <dbReference type="SAM" id="SignalP"/>
    </source>
</evidence>
<evidence type="ECO:0000313" key="3">
    <source>
        <dbReference type="Proteomes" id="UP000186684"/>
    </source>
</evidence>
<feature type="signal peptide" evidence="1">
    <location>
        <begin position="1"/>
        <end position="20"/>
    </location>
</feature>